<evidence type="ECO:0008006" key="3">
    <source>
        <dbReference type="Google" id="ProtNLM"/>
    </source>
</evidence>
<dbReference type="OrthoDB" id="195021at2157"/>
<organism evidence="1 2">
    <name type="scientific">Natrinema halophilum</name>
    <dbReference type="NCBI Taxonomy" id="1699371"/>
    <lineage>
        <taxon>Archaea</taxon>
        <taxon>Methanobacteriati</taxon>
        <taxon>Methanobacteriota</taxon>
        <taxon>Stenosarchaea group</taxon>
        <taxon>Halobacteria</taxon>
        <taxon>Halobacteriales</taxon>
        <taxon>Natrialbaceae</taxon>
        <taxon>Natrinema</taxon>
    </lineage>
</organism>
<gene>
    <name evidence="1" type="ORF">HYG82_01670</name>
</gene>
<reference evidence="1 2" key="1">
    <citation type="submission" date="2020-07" db="EMBL/GenBank/DDBJ databases">
        <authorList>
            <person name="Cui H."/>
        </authorList>
    </citation>
    <scope>NUCLEOTIDE SEQUENCE [LARGE SCALE GENOMIC DNA]</scope>
    <source>
        <strain evidence="1 2">YPL8</strain>
    </source>
</reference>
<sequence>MTGGPSRRTILGMIAASGIGGLAGCSYASATGKPAHTVSVYLGNRDAVRDVTVTVEAKDGTVVFERSYALSDDNEAHEDATFPESATPRDVVVAVDGYQFQRSWPEFTGSNNQCSDGNWEGIEVWIEGGPDEPPTVRLEGNCQHVTLD</sequence>
<accession>A0A7D5KWK8</accession>
<dbReference type="PROSITE" id="PS51257">
    <property type="entry name" value="PROKAR_LIPOPROTEIN"/>
    <property type="match status" value="1"/>
</dbReference>
<proteinExistence type="predicted"/>
<dbReference type="PROSITE" id="PS51318">
    <property type="entry name" value="TAT"/>
    <property type="match status" value="1"/>
</dbReference>
<dbReference type="RefSeq" id="WP_179259384.1">
    <property type="nucleotide sequence ID" value="NZ_CP058601.1"/>
</dbReference>
<dbReference type="InterPro" id="IPR006311">
    <property type="entry name" value="TAT_signal"/>
</dbReference>
<name>A0A7D5KWK8_9EURY</name>
<evidence type="ECO:0000313" key="1">
    <source>
        <dbReference type="EMBL" id="QLG47642.1"/>
    </source>
</evidence>
<dbReference type="GeneID" id="56031959"/>
<keyword evidence="2" id="KW-1185">Reference proteome</keyword>
<dbReference type="KEGG" id="haly:HYG82_01670"/>
<protein>
    <recommendedName>
        <fullName evidence="3">Lipoprotein</fullName>
    </recommendedName>
</protein>
<dbReference type="EMBL" id="CP058601">
    <property type="protein sequence ID" value="QLG47642.1"/>
    <property type="molecule type" value="Genomic_DNA"/>
</dbReference>
<evidence type="ECO:0000313" key="2">
    <source>
        <dbReference type="Proteomes" id="UP000509241"/>
    </source>
</evidence>
<dbReference type="AlphaFoldDB" id="A0A7D5KWK8"/>
<dbReference type="Proteomes" id="UP000509241">
    <property type="component" value="Chromosome"/>
</dbReference>